<dbReference type="EMBL" id="FLQP01000097">
    <property type="protein sequence ID" value="SBS68609.1"/>
    <property type="molecule type" value="Genomic_DNA"/>
</dbReference>
<gene>
    <name evidence="1" type="ORF">VAT7223_04291</name>
</gene>
<protein>
    <submittedName>
        <fullName evidence="1">Uncharacterized protein</fullName>
    </submittedName>
</protein>
<reference evidence="2" key="1">
    <citation type="submission" date="2016-06" db="EMBL/GenBank/DDBJ databases">
        <authorList>
            <person name="Rodrigo-Torres Lidia"/>
            <person name="Arahal R.David."/>
        </authorList>
    </citation>
    <scope>NUCLEOTIDE SEQUENCE [LARGE SCALE GENOMIC DNA]</scope>
    <source>
        <strain evidence="2">CECT 7223</strain>
    </source>
</reference>
<dbReference type="GeneID" id="94232847"/>
<accession>A0A1C3J4K8</accession>
<sequence>MYIVQVCSGILPRYLSHYLVTDTGLTPVITVSKSKAMPLTDADSQDAFNRLLPVWPQMKVIEV</sequence>
<organism evidence="1 2">
    <name type="scientific">Vibrio atlanticus</name>
    <dbReference type="NCBI Taxonomy" id="693153"/>
    <lineage>
        <taxon>Bacteria</taxon>
        <taxon>Pseudomonadati</taxon>
        <taxon>Pseudomonadota</taxon>
        <taxon>Gammaproteobacteria</taxon>
        <taxon>Vibrionales</taxon>
        <taxon>Vibrionaceae</taxon>
        <taxon>Vibrio</taxon>
    </lineage>
</organism>
<proteinExistence type="predicted"/>
<dbReference type="Proteomes" id="UP000092876">
    <property type="component" value="Unassembled WGS sequence"/>
</dbReference>
<name>A0A1C3J4K8_9VIBR</name>
<evidence type="ECO:0000313" key="1">
    <source>
        <dbReference type="EMBL" id="SBS68609.1"/>
    </source>
</evidence>
<dbReference type="AlphaFoldDB" id="A0A1C3J4K8"/>
<evidence type="ECO:0000313" key="2">
    <source>
        <dbReference type="Proteomes" id="UP000092876"/>
    </source>
</evidence>
<dbReference type="RefSeq" id="WP_065680365.1">
    <property type="nucleotide sequence ID" value="NZ_AP025460.1"/>
</dbReference>